<evidence type="ECO:0000256" key="1">
    <source>
        <dbReference type="SAM" id="Phobius"/>
    </source>
</evidence>
<protein>
    <submittedName>
        <fullName evidence="3">Uncharacterized protein DUF4350</fullName>
    </submittedName>
</protein>
<gene>
    <name evidence="3" type="ORF">DFR57_104147</name>
</gene>
<comment type="caution">
    <text evidence="3">The sequence shown here is derived from an EMBL/GenBank/DDBJ whole genome shotgun (WGS) entry which is preliminary data.</text>
</comment>
<evidence type="ECO:0000313" key="3">
    <source>
        <dbReference type="EMBL" id="RCW73149.1"/>
    </source>
</evidence>
<evidence type="ECO:0000259" key="2">
    <source>
        <dbReference type="Pfam" id="PF14258"/>
    </source>
</evidence>
<proteinExistence type="predicted"/>
<dbReference type="Proteomes" id="UP000252585">
    <property type="component" value="Unassembled WGS sequence"/>
</dbReference>
<dbReference type="EMBL" id="QPJJ01000004">
    <property type="protein sequence ID" value="RCW73149.1"/>
    <property type="molecule type" value="Genomic_DNA"/>
</dbReference>
<dbReference type="RefSeq" id="WP_170132919.1">
    <property type="nucleotide sequence ID" value="NZ_QPJJ01000004.1"/>
</dbReference>
<keyword evidence="4" id="KW-1185">Reference proteome</keyword>
<dbReference type="AlphaFoldDB" id="A0A368Y0C5"/>
<evidence type="ECO:0000313" key="4">
    <source>
        <dbReference type="Proteomes" id="UP000252585"/>
    </source>
</evidence>
<accession>A0A368Y0C5</accession>
<keyword evidence="1" id="KW-0472">Membrane</keyword>
<organism evidence="3 4">
    <name type="scientific">Saliterribacillus persicus</name>
    <dbReference type="NCBI Taxonomy" id="930114"/>
    <lineage>
        <taxon>Bacteria</taxon>
        <taxon>Bacillati</taxon>
        <taxon>Bacillota</taxon>
        <taxon>Bacilli</taxon>
        <taxon>Bacillales</taxon>
        <taxon>Bacillaceae</taxon>
        <taxon>Saliterribacillus</taxon>
    </lineage>
</organism>
<keyword evidence="1" id="KW-0812">Transmembrane</keyword>
<dbReference type="Pfam" id="PF14258">
    <property type="entry name" value="DUF4350"/>
    <property type="match status" value="1"/>
</dbReference>
<sequence length="378" mass="44113">MTPKQEKSRIGLLFVLSLLFLIGLSIITISKSPEAFPPYAANSPAPDGTKALYSYLEQEGYQVSRESGLETTETDESIRFLIEPGMFNNQALANEYRQWIEDGNTLVLAKQNPDSMFDIKTTYTDQFFIEDESTTSISDENEQSYEAMVESTVRINTEEQDEILLSDEYGAIALKRQVGSGNLIVLTEPNWLTNEEIISSDHAKLTLYLLSHTESEEIVFDSSQLGHTTSTILTSLYPSWAYVILLEGLLLTILWLWYKGKRFGLIVTPREEYVRFSDERTVALAKWYIKGKNYHESLTYQEDYLKYMLQKRYGIPTSYSWEMRINRLERFLSEEQIDRFRLFHQQFDTFKKEESTNKQAYLKWAKHLHRMQKEVEKE</sequence>
<dbReference type="InterPro" id="IPR025646">
    <property type="entry name" value="DUF4350"/>
</dbReference>
<feature type="domain" description="DUF4350" evidence="2">
    <location>
        <begin position="42"/>
        <end position="210"/>
    </location>
</feature>
<name>A0A368Y0C5_9BACI</name>
<feature type="transmembrane region" description="Helical" evidence="1">
    <location>
        <begin position="239"/>
        <end position="258"/>
    </location>
</feature>
<reference evidence="3 4" key="1">
    <citation type="submission" date="2018-07" db="EMBL/GenBank/DDBJ databases">
        <title>Genomic Encyclopedia of Type Strains, Phase IV (KMG-IV): sequencing the most valuable type-strain genomes for metagenomic binning, comparative biology and taxonomic classification.</title>
        <authorList>
            <person name="Goeker M."/>
        </authorList>
    </citation>
    <scope>NUCLEOTIDE SEQUENCE [LARGE SCALE GENOMIC DNA]</scope>
    <source>
        <strain evidence="3 4">DSM 27696</strain>
    </source>
</reference>
<keyword evidence="1" id="KW-1133">Transmembrane helix</keyword>